<dbReference type="PANTHER" id="PTHR22916">
    <property type="entry name" value="GLYCOSYLTRANSFERASE"/>
    <property type="match status" value="1"/>
</dbReference>
<dbReference type="InterPro" id="IPR001173">
    <property type="entry name" value="Glyco_trans_2-like"/>
</dbReference>
<organism evidence="4 5">
    <name type="scientific">Bifidobacterium olomucense</name>
    <dbReference type="NCBI Taxonomy" id="2675324"/>
    <lineage>
        <taxon>Bacteria</taxon>
        <taxon>Bacillati</taxon>
        <taxon>Actinomycetota</taxon>
        <taxon>Actinomycetes</taxon>
        <taxon>Bifidobacteriales</taxon>
        <taxon>Bifidobacteriaceae</taxon>
        <taxon>Bifidobacterium</taxon>
    </lineage>
</organism>
<evidence type="ECO:0000313" key="5">
    <source>
        <dbReference type="Proteomes" id="UP000543419"/>
    </source>
</evidence>
<dbReference type="CDD" id="cd00761">
    <property type="entry name" value="Glyco_tranf_GTA_type"/>
    <property type="match status" value="1"/>
</dbReference>
<sequence>MEKDNIVVSIIIPVYNVESTVSRCLDSVILQTYRNLEIVVVNDGSTDTSPNICDSYAKKDPRITVLHKQNGGLSSARNYGIEHCHGAYIAFVDSDDYLEPDYVSALLNLILNNNADLSICSYYDEHDNNGGQMKDLVTTGLDYLQESLKRREPRPIVAWDKLYNRSLCENNMFPIGKIHEDEFIYHEVLFGARKVALTSKKLYHYTKNEKSIISSPFSIKNLDRIEAYIQRLDFVIANNINDVYDSVFRDIIRDFGYALRRYRKTSDAAIRDRILKLINELKVISKPIRHYLSVPCKIMSILSEYPAIFSASLMIRYRIRNLYEQ</sequence>
<proteinExistence type="predicted"/>
<keyword evidence="2 4" id="KW-0808">Transferase</keyword>
<name>A0A7Y0EZJ0_9BIFI</name>
<dbReference type="SUPFAM" id="SSF53448">
    <property type="entry name" value="Nucleotide-diphospho-sugar transferases"/>
    <property type="match status" value="1"/>
</dbReference>
<dbReference type="Gene3D" id="3.90.550.10">
    <property type="entry name" value="Spore Coat Polysaccharide Biosynthesis Protein SpsA, Chain A"/>
    <property type="match status" value="1"/>
</dbReference>
<evidence type="ECO:0000259" key="3">
    <source>
        <dbReference type="Pfam" id="PF00535"/>
    </source>
</evidence>
<comment type="caution">
    <text evidence="4">The sequence shown here is derived from an EMBL/GenBank/DDBJ whole genome shotgun (WGS) entry which is preliminary data.</text>
</comment>
<gene>
    <name evidence="4" type="ORF">G1C97_2225</name>
</gene>
<evidence type="ECO:0000256" key="2">
    <source>
        <dbReference type="ARBA" id="ARBA00022679"/>
    </source>
</evidence>
<protein>
    <submittedName>
        <fullName evidence="4">Glycosyltransferase family 2</fullName>
    </submittedName>
</protein>
<dbReference type="Pfam" id="PF00535">
    <property type="entry name" value="Glycos_transf_2"/>
    <property type="match status" value="1"/>
</dbReference>
<keyword evidence="5" id="KW-1185">Reference proteome</keyword>
<dbReference type="RefSeq" id="WP_169241824.1">
    <property type="nucleotide sequence ID" value="NZ_JAAIIG010000017.1"/>
</dbReference>
<dbReference type="EMBL" id="JAAIIG010000017">
    <property type="protein sequence ID" value="NMM99267.1"/>
    <property type="molecule type" value="Genomic_DNA"/>
</dbReference>
<feature type="domain" description="Glycosyltransferase 2-like" evidence="3">
    <location>
        <begin position="9"/>
        <end position="144"/>
    </location>
</feature>
<evidence type="ECO:0000256" key="1">
    <source>
        <dbReference type="ARBA" id="ARBA00022676"/>
    </source>
</evidence>
<dbReference type="AlphaFoldDB" id="A0A7Y0EZJ0"/>
<dbReference type="InterPro" id="IPR029044">
    <property type="entry name" value="Nucleotide-diphossugar_trans"/>
</dbReference>
<evidence type="ECO:0000313" key="4">
    <source>
        <dbReference type="EMBL" id="NMM99267.1"/>
    </source>
</evidence>
<accession>A0A7Y0EZJ0</accession>
<dbReference type="PANTHER" id="PTHR22916:SF51">
    <property type="entry name" value="GLYCOSYLTRANSFERASE EPSH-RELATED"/>
    <property type="match status" value="1"/>
</dbReference>
<dbReference type="Proteomes" id="UP000543419">
    <property type="component" value="Unassembled WGS sequence"/>
</dbReference>
<keyword evidence="1" id="KW-0328">Glycosyltransferase</keyword>
<reference evidence="4 5" key="1">
    <citation type="submission" date="2020-02" db="EMBL/GenBank/DDBJ databases">
        <title>Characterization of phylogenetic diversity of novel bifidobacterial species isolated in Czech ZOOs.</title>
        <authorList>
            <person name="Lugli G.A."/>
            <person name="Vera N.B."/>
            <person name="Ventura M."/>
        </authorList>
    </citation>
    <scope>NUCLEOTIDE SEQUENCE [LARGE SCALE GENOMIC DNA]</scope>
    <source>
        <strain evidence="4 5">DSM 109959</strain>
    </source>
</reference>
<dbReference type="GO" id="GO:0016757">
    <property type="term" value="F:glycosyltransferase activity"/>
    <property type="evidence" value="ECO:0007669"/>
    <property type="project" value="UniProtKB-KW"/>
</dbReference>